<evidence type="ECO:0000313" key="1">
    <source>
        <dbReference type="EMBL" id="PVD27036.1"/>
    </source>
</evidence>
<dbReference type="AlphaFoldDB" id="A0A2T7P0V6"/>
<sequence>MQIFVVVALPVAVNRPKPTDVSCTARADMDADRLSCTITNIYSSRGVYTCQALRRNEETHSEVERLNTVNMASLNDEGGLKVSGECNIRTELPENAGNYSYSVKILPGGLEVLANLLGGEKWIEHYRPKESDISCTAWDECKTNVKLYCTIKIYSSRGVYTCQAFREKLGQNSQEELNTVNMTTTNDEGGRTMTGKCIITTELPEKAGNYSYSVKISPGGSKKEAKLPDGGKWIEHVGTGTAVASQAAIYNVLTVWLVAAFVLL</sequence>
<keyword evidence="2" id="KW-1185">Reference proteome</keyword>
<dbReference type="Proteomes" id="UP000245119">
    <property type="component" value="Linkage Group LG7"/>
</dbReference>
<organism evidence="1 2">
    <name type="scientific">Pomacea canaliculata</name>
    <name type="common">Golden apple snail</name>
    <dbReference type="NCBI Taxonomy" id="400727"/>
    <lineage>
        <taxon>Eukaryota</taxon>
        <taxon>Metazoa</taxon>
        <taxon>Spiralia</taxon>
        <taxon>Lophotrochozoa</taxon>
        <taxon>Mollusca</taxon>
        <taxon>Gastropoda</taxon>
        <taxon>Caenogastropoda</taxon>
        <taxon>Architaenioglossa</taxon>
        <taxon>Ampullarioidea</taxon>
        <taxon>Ampullariidae</taxon>
        <taxon>Pomacea</taxon>
    </lineage>
</organism>
<gene>
    <name evidence="1" type="ORF">C0Q70_12186</name>
</gene>
<accession>A0A2T7P0V6</accession>
<protein>
    <submittedName>
        <fullName evidence="1">Uncharacterized protein</fullName>
    </submittedName>
</protein>
<comment type="caution">
    <text evidence="1">The sequence shown here is derived from an EMBL/GenBank/DDBJ whole genome shotgun (WGS) entry which is preliminary data.</text>
</comment>
<name>A0A2T7P0V6_POMCA</name>
<dbReference type="EMBL" id="PZQS01000007">
    <property type="protein sequence ID" value="PVD27036.1"/>
    <property type="molecule type" value="Genomic_DNA"/>
</dbReference>
<proteinExistence type="predicted"/>
<reference evidence="1 2" key="1">
    <citation type="submission" date="2018-04" db="EMBL/GenBank/DDBJ databases">
        <title>The genome of golden apple snail Pomacea canaliculata provides insight into stress tolerance and invasive adaptation.</title>
        <authorList>
            <person name="Liu C."/>
            <person name="Liu B."/>
            <person name="Ren Y."/>
            <person name="Zhang Y."/>
            <person name="Wang H."/>
            <person name="Li S."/>
            <person name="Jiang F."/>
            <person name="Yin L."/>
            <person name="Zhang G."/>
            <person name="Qian W."/>
            <person name="Fan W."/>
        </authorList>
    </citation>
    <scope>NUCLEOTIDE SEQUENCE [LARGE SCALE GENOMIC DNA]</scope>
    <source>
        <strain evidence="1">SZHN2017</strain>
        <tissue evidence="1">Muscle</tissue>
    </source>
</reference>
<evidence type="ECO:0000313" key="2">
    <source>
        <dbReference type="Proteomes" id="UP000245119"/>
    </source>
</evidence>